<organism evidence="1 2">
    <name type="scientific">Filifactor villosus</name>
    <dbReference type="NCBI Taxonomy" id="29374"/>
    <lineage>
        <taxon>Bacteria</taxon>
        <taxon>Bacillati</taxon>
        <taxon>Bacillota</taxon>
        <taxon>Clostridia</taxon>
        <taxon>Peptostreptococcales</taxon>
        <taxon>Filifactoraceae</taxon>
        <taxon>Filifactor</taxon>
    </lineage>
</organism>
<dbReference type="RefSeq" id="WP_379788917.1">
    <property type="nucleotide sequence ID" value="NZ_JBHSHL010000045.1"/>
</dbReference>
<dbReference type="InterPro" id="IPR015867">
    <property type="entry name" value="N-reg_PII/ATP_PRibTrfase_C"/>
</dbReference>
<reference evidence="2" key="1">
    <citation type="journal article" date="2019" name="Int. J. Syst. Evol. Microbiol.">
        <title>The Global Catalogue of Microorganisms (GCM) 10K type strain sequencing project: providing services to taxonomists for standard genome sequencing and annotation.</title>
        <authorList>
            <consortium name="The Broad Institute Genomics Platform"/>
            <consortium name="The Broad Institute Genome Sequencing Center for Infectious Disease"/>
            <person name="Wu L."/>
            <person name="Ma J."/>
        </authorList>
    </citation>
    <scope>NUCLEOTIDE SEQUENCE [LARGE SCALE GENOMIC DNA]</scope>
    <source>
        <strain evidence="2">CCUG 46385</strain>
    </source>
</reference>
<dbReference type="Gene3D" id="3.30.70.120">
    <property type="match status" value="1"/>
</dbReference>
<evidence type="ECO:0008006" key="3">
    <source>
        <dbReference type="Google" id="ProtNLM"/>
    </source>
</evidence>
<protein>
    <recommendedName>
        <fullName evidence="3">CutA1 divalent ion tolerance protein</fullName>
    </recommendedName>
</protein>
<sequence length="110" mass="12824">MKQVKLEIFMPESYLESLLSKLSEIGACRIGRYSYVSSYSKIYGTWMPGEGSNPYEGKTGEISRGEEYKLEVRCPYDQVQKAIDIIRTYHPYEEPVIHIIPLLNHEFVER</sequence>
<dbReference type="SUPFAM" id="SSF102705">
    <property type="entry name" value="NIF3 (NGG1p interacting factor 3)-like"/>
    <property type="match status" value="1"/>
</dbReference>
<keyword evidence="2" id="KW-1185">Reference proteome</keyword>
<dbReference type="PANTHER" id="PTHR41774:SF1">
    <property type="entry name" value="NGG1P INTERACTING FACTOR NIF3"/>
    <property type="match status" value="1"/>
</dbReference>
<accession>A0ABV9QN92</accession>
<evidence type="ECO:0000313" key="2">
    <source>
        <dbReference type="Proteomes" id="UP001595916"/>
    </source>
</evidence>
<comment type="caution">
    <text evidence="1">The sequence shown here is derived from an EMBL/GenBank/DDBJ whole genome shotgun (WGS) entry which is preliminary data.</text>
</comment>
<name>A0ABV9QN92_9FIRM</name>
<dbReference type="Proteomes" id="UP001595916">
    <property type="component" value="Unassembled WGS sequence"/>
</dbReference>
<dbReference type="InterPro" id="IPR036069">
    <property type="entry name" value="DUF34/NIF3_sf"/>
</dbReference>
<dbReference type="EMBL" id="JBHSHL010000045">
    <property type="protein sequence ID" value="MFC4805359.1"/>
    <property type="molecule type" value="Genomic_DNA"/>
</dbReference>
<dbReference type="PANTHER" id="PTHR41774">
    <property type="match status" value="1"/>
</dbReference>
<proteinExistence type="predicted"/>
<gene>
    <name evidence="1" type="ORF">ACFO4R_09720</name>
</gene>
<evidence type="ECO:0000313" key="1">
    <source>
        <dbReference type="EMBL" id="MFC4805359.1"/>
    </source>
</evidence>